<evidence type="ECO:0000256" key="1">
    <source>
        <dbReference type="SAM" id="Phobius"/>
    </source>
</evidence>
<dbReference type="EMBL" id="BMVW01000012">
    <property type="protein sequence ID" value="GGZ26603.1"/>
    <property type="molecule type" value="Genomic_DNA"/>
</dbReference>
<comment type="caution">
    <text evidence="2">The sequence shown here is derived from an EMBL/GenBank/DDBJ whole genome shotgun (WGS) entry which is preliminary data.</text>
</comment>
<proteinExistence type="predicted"/>
<evidence type="ECO:0000313" key="3">
    <source>
        <dbReference type="Proteomes" id="UP000622166"/>
    </source>
</evidence>
<protein>
    <submittedName>
        <fullName evidence="2">Uncharacterized protein</fullName>
    </submittedName>
</protein>
<gene>
    <name evidence="2" type="ORF">GCM10010365_53760</name>
</gene>
<keyword evidence="1" id="KW-0472">Membrane</keyword>
<feature type="transmembrane region" description="Helical" evidence="1">
    <location>
        <begin position="83"/>
        <end position="104"/>
    </location>
</feature>
<reference evidence="2" key="2">
    <citation type="submission" date="2020-09" db="EMBL/GenBank/DDBJ databases">
        <authorList>
            <person name="Sun Q."/>
            <person name="Ohkuma M."/>
        </authorList>
    </citation>
    <scope>NUCLEOTIDE SEQUENCE</scope>
    <source>
        <strain evidence="2">JCM 4815</strain>
    </source>
</reference>
<keyword evidence="1" id="KW-1133">Transmembrane helix</keyword>
<dbReference type="AlphaFoldDB" id="A0A918UQG2"/>
<sequence length="191" mass="20466">MESEVAPGAWGTTCPGCGGSAVRTVPDTCADQESVRSRLSDRLARQPGVTSRFDTFTHTVEGLLLTAVGGALAYEGIQKDKQLYTIGGSVLAVLLFLGTIYVIFDEIRERRVVAAGESRADALWRSASCCSGCGAVFFPAGSPWPHPLTPEQFQKYVWTEAGYGKRLDKRVRDVALPPAHPSRPGGVSDHA</sequence>
<dbReference type="Proteomes" id="UP000622166">
    <property type="component" value="Unassembled WGS sequence"/>
</dbReference>
<keyword evidence="1" id="KW-0812">Transmembrane</keyword>
<organism evidence="2 3">
    <name type="scientific">Streptomyces poonensis</name>
    <dbReference type="NCBI Taxonomy" id="68255"/>
    <lineage>
        <taxon>Bacteria</taxon>
        <taxon>Bacillati</taxon>
        <taxon>Actinomycetota</taxon>
        <taxon>Actinomycetes</taxon>
        <taxon>Kitasatosporales</taxon>
        <taxon>Streptomycetaceae</taxon>
        <taxon>Streptomyces</taxon>
    </lineage>
</organism>
<dbReference type="RefSeq" id="WP_189863414.1">
    <property type="nucleotide sequence ID" value="NZ_BMVW01000012.1"/>
</dbReference>
<name>A0A918UQG2_9ACTN</name>
<evidence type="ECO:0000313" key="2">
    <source>
        <dbReference type="EMBL" id="GGZ26603.1"/>
    </source>
</evidence>
<accession>A0A918UQG2</accession>
<reference evidence="2" key="1">
    <citation type="journal article" date="2014" name="Int. J. Syst. Evol. Microbiol.">
        <title>Complete genome sequence of Corynebacterium casei LMG S-19264T (=DSM 44701T), isolated from a smear-ripened cheese.</title>
        <authorList>
            <consortium name="US DOE Joint Genome Institute (JGI-PGF)"/>
            <person name="Walter F."/>
            <person name="Albersmeier A."/>
            <person name="Kalinowski J."/>
            <person name="Ruckert C."/>
        </authorList>
    </citation>
    <scope>NUCLEOTIDE SEQUENCE</scope>
    <source>
        <strain evidence="2">JCM 4815</strain>
    </source>
</reference>
<keyword evidence="3" id="KW-1185">Reference proteome</keyword>